<gene>
    <name evidence="3" type="ORF">AZ34_10115</name>
</gene>
<protein>
    <submittedName>
        <fullName evidence="3">3-hydroxyisobutyryl-CoA hydrolase</fullName>
    </submittedName>
</protein>
<dbReference type="SUPFAM" id="SSF52096">
    <property type="entry name" value="ClpP/crotonase"/>
    <property type="match status" value="2"/>
</dbReference>
<dbReference type="RefSeq" id="WP_035607626.1">
    <property type="nucleotide sequence ID" value="NZ_JEMG01000001.1"/>
</dbReference>
<dbReference type="InterPro" id="IPR029045">
    <property type="entry name" value="ClpP/crotonase-like_dom_sf"/>
</dbReference>
<evidence type="ECO:0000313" key="4">
    <source>
        <dbReference type="Proteomes" id="UP000023268"/>
    </source>
</evidence>
<name>A0A016XIK8_9BURK</name>
<dbReference type="NCBIfam" id="NF004127">
    <property type="entry name" value="PRK05617.1"/>
    <property type="match status" value="1"/>
</dbReference>
<dbReference type="Proteomes" id="UP000023268">
    <property type="component" value="Unassembled WGS sequence"/>
</dbReference>
<evidence type="ECO:0000256" key="1">
    <source>
        <dbReference type="ARBA" id="ARBA00022801"/>
    </source>
</evidence>
<feature type="domain" description="Enoyl-CoA hydratase/isomerase" evidence="2">
    <location>
        <begin position="21"/>
        <end position="131"/>
    </location>
</feature>
<evidence type="ECO:0000259" key="2">
    <source>
        <dbReference type="Pfam" id="PF16113"/>
    </source>
</evidence>
<dbReference type="AlphaFoldDB" id="A0A016XIK8"/>
<dbReference type="eggNOG" id="COG1024">
    <property type="taxonomic scope" value="Bacteria"/>
</dbReference>
<organism evidence="3 4">
    <name type="scientific">Hylemonella gracilis str. Niagara R</name>
    <dbReference type="NCBI Taxonomy" id="1458275"/>
    <lineage>
        <taxon>Bacteria</taxon>
        <taxon>Pseudomonadati</taxon>
        <taxon>Pseudomonadota</taxon>
        <taxon>Betaproteobacteria</taxon>
        <taxon>Burkholderiales</taxon>
        <taxon>Comamonadaceae</taxon>
        <taxon>Hylemonella</taxon>
    </lineage>
</organism>
<feature type="domain" description="Enoyl-CoA hydratase/isomerase" evidence="2">
    <location>
        <begin position="153"/>
        <end position="386"/>
    </location>
</feature>
<keyword evidence="1 3" id="KW-0378">Hydrolase</keyword>
<reference evidence="3 4" key="1">
    <citation type="submission" date="2014-02" db="EMBL/GenBank/DDBJ databases">
        <title>Draft Genome of Hylemonella gracilis isolated from the Niagara River.</title>
        <authorList>
            <person name="Pawlowski D.R."/>
            <person name="Koudelka G.B."/>
        </authorList>
    </citation>
    <scope>NUCLEOTIDE SEQUENCE [LARGE SCALE GENOMIC DNA]</scope>
    <source>
        <strain evidence="3 4">Niagara R</strain>
    </source>
</reference>
<comment type="caution">
    <text evidence="3">The sequence shown here is derived from an EMBL/GenBank/DDBJ whole genome shotgun (WGS) entry which is preliminary data.</text>
</comment>
<dbReference type="InterPro" id="IPR045004">
    <property type="entry name" value="ECH_dom"/>
</dbReference>
<dbReference type="EMBL" id="JEMG01000001">
    <property type="protein sequence ID" value="EYC51402.1"/>
    <property type="molecule type" value="Genomic_DNA"/>
</dbReference>
<evidence type="ECO:0000313" key="3">
    <source>
        <dbReference type="EMBL" id="EYC51402.1"/>
    </source>
</evidence>
<dbReference type="PANTHER" id="PTHR43176:SF6">
    <property type="entry name" value="3-HYDROXYISOBUTYRYL-COA HYDROLASE"/>
    <property type="match status" value="1"/>
</dbReference>
<dbReference type="GO" id="GO:0006574">
    <property type="term" value="P:L-valine catabolic process"/>
    <property type="evidence" value="ECO:0007669"/>
    <property type="project" value="TreeGrafter"/>
</dbReference>
<sequence length="402" mass="43712">MTTSRLPSCPEVLLEVRGTLGCITLNRPRALNALSLPMVRALTQALRVWRDDPAIQAVAIRGQGKEGPYGAFCAGGDIRFFHEAVLRGDAEVEDFFTEEYALNHLIHHYPKPYIAFMDGVVMGGGMGLSQGNALASPGNECDSANRAGPFGHAQARTLRIVTPRTKMAMPETNIGLFPDVGGGWFLARCPQRGGEWLALTSEVIGAGDALALRLADVCFDAARLPQAWETLAGLPVFDSASLQGWRAAYEVAAPAAVLPLDAVERCFDPSTVLGIVQALEREVAQDAGHSAWAAATLKALRTHSPLMLEVTLRLIRRGAGMGLAEELRLERDLVRHCFNTRHLGRYAAATDTMEGIRALVIDKDRQPKWHPATLEEVTPEMVAGFFVSPWPPHAHPLRYLAD</sequence>
<proteinExistence type="predicted"/>
<dbReference type="Pfam" id="PF16113">
    <property type="entry name" value="ECH_2"/>
    <property type="match status" value="2"/>
</dbReference>
<dbReference type="CDD" id="cd06558">
    <property type="entry name" value="crotonase-like"/>
    <property type="match status" value="1"/>
</dbReference>
<dbReference type="PANTHER" id="PTHR43176">
    <property type="entry name" value="3-HYDROXYISOBUTYRYL-COA HYDROLASE-RELATED"/>
    <property type="match status" value="1"/>
</dbReference>
<accession>A0A016XIK8</accession>
<dbReference type="InterPro" id="IPR032259">
    <property type="entry name" value="HIBYL-CoA-H"/>
</dbReference>
<dbReference type="GO" id="GO:0003860">
    <property type="term" value="F:3-hydroxyisobutyryl-CoA hydrolase activity"/>
    <property type="evidence" value="ECO:0007669"/>
    <property type="project" value="InterPro"/>
</dbReference>
<dbReference type="STRING" id="1458275.AZ34_10115"/>
<dbReference type="OrthoDB" id="9790967at2"/>
<dbReference type="Gene3D" id="3.90.226.10">
    <property type="entry name" value="2-enoyl-CoA Hydratase, Chain A, domain 1"/>
    <property type="match status" value="1"/>
</dbReference>